<dbReference type="Proteomes" id="UP000617628">
    <property type="component" value="Unassembled WGS sequence"/>
</dbReference>
<reference evidence="2" key="1">
    <citation type="submission" date="2021-01" db="EMBL/GenBank/DDBJ databases">
        <title>Modified the classification status of verrucomicrobia.</title>
        <authorList>
            <person name="Feng X."/>
        </authorList>
    </citation>
    <scope>NUCLEOTIDE SEQUENCE</scope>
    <source>
        <strain evidence="2">KCTC 13126</strain>
    </source>
</reference>
<evidence type="ECO:0000313" key="2">
    <source>
        <dbReference type="EMBL" id="MBK1877045.1"/>
    </source>
</evidence>
<gene>
    <name evidence="2" type="ORF">JIN87_09210</name>
</gene>
<dbReference type="RefSeq" id="WP_200355262.1">
    <property type="nucleotide sequence ID" value="NZ_JAENIL010000014.1"/>
</dbReference>
<sequence>MNLRTPLALPLLLLVTLFTSCESTLDYGYYVGELNDDSIMQLFALTDETTSTRDFNAYQSFFSPSYISIDSTDGNRTRLYRDDYLEMVKNIFEDAKFLDMHTVVMDIEYSESGDSATVKIQEEERGKQYGDKWHYTSLSDVEIGIEEGWIFIKRTTRTSKQVIEETRF</sequence>
<accession>A0A934RT08</accession>
<organism evidence="2 3">
    <name type="scientific">Pelagicoccus mobilis</name>
    <dbReference type="NCBI Taxonomy" id="415221"/>
    <lineage>
        <taxon>Bacteria</taxon>
        <taxon>Pseudomonadati</taxon>
        <taxon>Verrucomicrobiota</taxon>
        <taxon>Opitutia</taxon>
        <taxon>Puniceicoccales</taxon>
        <taxon>Pelagicoccaceae</taxon>
        <taxon>Pelagicoccus</taxon>
    </lineage>
</organism>
<dbReference type="Gene3D" id="3.10.450.50">
    <property type="match status" value="1"/>
</dbReference>
<feature type="chain" id="PRO_5037578236" evidence="1">
    <location>
        <begin position="22"/>
        <end position="168"/>
    </location>
</feature>
<protein>
    <submittedName>
        <fullName evidence="2">Nuclear transport factor 2 family protein</fullName>
    </submittedName>
</protein>
<evidence type="ECO:0000256" key="1">
    <source>
        <dbReference type="SAM" id="SignalP"/>
    </source>
</evidence>
<comment type="caution">
    <text evidence="2">The sequence shown here is derived from an EMBL/GenBank/DDBJ whole genome shotgun (WGS) entry which is preliminary data.</text>
</comment>
<keyword evidence="1" id="KW-0732">Signal</keyword>
<dbReference type="AlphaFoldDB" id="A0A934RT08"/>
<dbReference type="InterPro" id="IPR032710">
    <property type="entry name" value="NTF2-like_dom_sf"/>
</dbReference>
<proteinExistence type="predicted"/>
<dbReference type="EMBL" id="JAENIL010000014">
    <property type="protein sequence ID" value="MBK1877045.1"/>
    <property type="molecule type" value="Genomic_DNA"/>
</dbReference>
<feature type="signal peptide" evidence="1">
    <location>
        <begin position="1"/>
        <end position="21"/>
    </location>
</feature>
<name>A0A934RT08_9BACT</name>
<keyword evidence="3" id="KW-1185">Reference proteome</keyword>
<dbReference type="PROSITE" id="PS51257">
    <property type="entry name" value="PROKAR_LIPOPROTEIN"/>
    <property type="match status" value="1"/>
</dbReference>
<dbReference type="SUPFAM" id="SSF54427">
    <property type="entry name" value="NTF2-like"/>
    <property type="match status" value="1"/>
</dbReference>
<evidence type="ECO:0000313" key="3">
    <source>
        <dbReference type="Proteomes" id="UP000617628"/>
    </source>
</evidence>